<reference evidence="3" key="1">
    <citation type="submission" date="2022-06" db="EMBL/GenBank/DDBJ databases">
        <title>Complete Genome of Aeromonas sp. Strain SOD01 Isolated from an Urban Freshwater Stream.</title>
        <authorList>
            <person name="Williams L.E."/>
            <person name="Brysgel T."/>
            <person name="Capestro E.M."/>
            <person name="Foltz G.V."/>
            <person name="Gardner A.E."/>
            <person name="Ingrassia J."/>
            <person name="Peterson E."/>
            <person name="Arruda J."/>
            <person name="Flaherty I."/>
            <person name="Hunt M."/>
            <person name="Pappas G."/>
            <person name="Ramsaran S."/>
            <person name="Rocha M."/>
        </authorList>
    </citation>
    <scope>NUCLEOTIDE SEQUENCE</scope>
    <source>
        <strain evidence="3">SOD01</strain>
    </source>
</reference>
<sequence>MNKTTTLLVSLFLAQGAAIAAPKNYDNDDIKISTDNVRVNLDWDDREYGWWQNNCLNISSDRVKIDCDKMDSKYRDHYNRSVHSGNNPGKGHDKDDWDNGGSVKYKEKDKGNGKGKNK</sequence>
<keyword evidence="2" id="KW-0732">Signal</keyword>
<organism evidence="3 4">
    <name type="scientific">Aeromonas encheleia</name>
    <dbReference type="NCBI Taxonomy" id="73010"/>
    <lineage>
        <taxon>Bacteria</taxon>
        <taxon>Pseudomonadati</taxon>
        <taxon>Pseudomonadota</taxon>
        <taxon>Gammaproteobacteria</taxon>
        <taxon>Aeromonadales</taxon>
        <taxon>Aeromonadaceae</taxon>
        <taxon>Aeromonas</taxon>
    </lineage>
</organism>
<keyword evidence="4" id="KW-1185">Reference proteome</keyword>
<dbReference type="RefSeq" id="WP_252995594.1">
    <property type="nucleotide sequence ID" value="NZ_CP099717.1"/>
</dbReference>
<proteinExistence type="predicted"/>
<dbReference type="EMBL" id="CP099717">
    <property type="protein sequence ID" value="USV58192.1"/>
    <property type="molecule type" value="Genomic_DNA"/>
</dbReference>
<evidence type="ECO:0000256" key="2">
    <source>
        <dbReference type="SAM" id="SignalP"/>
    </source>
</evidence>
<accession>A0AAE9SE87</accession>
<evidence type="ECO:0000313" key="4">
    <source>
        <dbReference type="Proteomes" id="UP001056890"/>
    </source>
</evidence>
<dbReference type="AlphaFoldDB" id="A0AAE9SE87"/>
<feature type="region of interest" description="Disordered" evidence="1">
    <location>
        <begin position="76"/>
        <end position="118"/>
    </location>
</feature>
<feature type="chain" id="PRO_5041921348" evidence="2">
    <location>
        <begin position="21"/>
        <end position="118"/>
    </location>
</feature>
<feature type="signal peptide" evidence="2">
    <location>
        <begin position="1"/>
        <end position="20"/>
    </location>
</feature>
<protein>
    <submittedName>
        <fullName evidence="3">Uncharacterized protein</fullName>
    </submittedName>
</protein>
<dbReference type="Proteomes" id="UP001056890">
    <property type="component" value="Chromosome"/>
</dbReference>
<gene>
    <name evidence="3" type="ORF">NHF51_03105</name>
</gene>
<evidence type="ECO:0000313" key="3">
    <source>
        <dbReference type="EMBL" id="USV58192.1"/>
    </source>
</evidence>
<evidence type="ECO:0000256" key="1">
    <source>
        <dbReference type="SAM" id="MobiDB-lite"/>
    </source>
</evidence>
<name>A0AAE9SE87_9GAMM</name>